<protein>
    <submittedName>
        <fullName evidence="2">PGR5-like protein 1A</fullName>
    </submittedName>
</protein>
<sequence length="79" mass="8728">MSVKFKSWILSLKLVRKNLDLDGSSEIRRKLIPALGSGGGGERFSKIRRLSDVGRAQATTEQGGPVGGDNFRSRDRRQL</sequence>
<organism evidence="2 3">
    <name type="scientific">Corchorus olitorius</name>
    <dbReference type="NCBI Taxonomy" id="93759"/>
    <lineage>
        <taxon>Eukaryota</taxon>
        <taxon>Viridiplantae</taxon>
        <taxon>Streptophyta</taxon>
        <taxon>Embryophyta</taxon>
        <taxon>Tracheophyta</taxon>
        <taxon>Spermatophyta</taxon>
        <taxon>Magnoliopsida</taxon>
        <taxon>eudicotyledons</taxon>
        <taxon>Gunneridae</taxon>
        <taxon>Pentapetalae</taxon>
        <taxon>rosids</taxon>
        <taxon>malvids</taxon>
        <taxon>Malvales</taxon>
        <taxon>Malvaceae</taxon>
        <taxon>Grewioideae</taxon>
        <taxon>Apeibeae</taxon>
        <taxon>Corchorus</taxon>
    </lineage>
</organism>
<comment type="caution">
    <text evidence="2">The sequence shown here is derived from an EMBL/GenBank/DDBJ whole genome shotgun (WGS) entry which is preliminary data.</text>
</comment>
<accession>A0A1R3HI47</accession>
<gene>
    <name evidence="2" type="ORF">COLO4_28829</name>
</gene>
<dbReference type="Proteomes" id="UP000187203">
    <property type="component" value="Unassembled WGS sequence"/>
</dbReference>
<proteinExistence type="predicted"/>
<reference evidence="3" key="1">
    <citation type="submission" date="2013-09" db="EMBL/GenBank/DDBJ databases">
        <title>Corchorus olitorius genome sequencing.</title>
        <authorList>
            <person name="Alam M."/>
            <person name="Haque M.S."/>
            <person name="Islam M.S."/>
            <person name="Emdad E.M."/>
            <person name="Islam M.M."/>
            <person name="Ahmed B."/>
            <person name="Halim A."/>
            <person name="Hossen Q.M.M."/>
            <person name="Hossain M.Z."/>
            <person name="Ahmed R."/>
            <person name="Khan M.M."/>
            <person name="Islam R."/>
            <person name="Rashid M.M."/>
            <person name="Khan S.A."/>
            <person name="Rahman M.S."/>
            <person name="Alam M."/>
            <person name="Yahiya A.S."/>
            <person name="Khan M.S."/>
            <person name="Azam M.S."/>
            <person name="Haque T."/>
            <person name="Lashkar M.Z.H."/>
            <person name="Akhand A.I."/>
            <person name="Morshed G."/>
            <person name="Roy S."/>
            <person name="Uddin K.S."/>
            <person name="Rabeya T."/>
            <person name="Hossain A.S."/>
            <person name="Chowdhury A."/>
            <person name="Snigdha A.R."/>
            <person name="Mortoza M.S."/>
            <person name="Matin S.A."/>
            <person name="Hoque S.M.E."/>
            <person name="Islam M.K."/>
            <person name="Roy D.K."/>
            <person name="Haider R."/>
            <person name="Moosa M.M."/>
            <person name="Elias S.M."/>
            <person name="Hasan A.M."/>
            <person name="Jahan S."/>
            <person name="Shafiuddin M."/>
            <person name="Mahmood N."/>
            <person name="Shommy N.S."/>
        </authorList>
    </citation>
    <scope>NUCLEOTIDE SEQUENCE [LARGE SCALE GENOMIC DNA]</scope>
    <source>
        <strain evidence="3">cv. O-4</strain>
    </source>
</reference>
<keyword evidence="3" id="KW-1185">Reference proteome</keyword>
<evidence type="ECO:0000313" key="2">
    <source>
        <dbReference type="EMBL" id="OMO70001.1"/>
    </source>
</evidence>
<dbReference type="EMBL" id="AWUE01020082">
    <property type="protein sequence ID" value="OMO70001.1"/>
    <property type="molecule type" value="Genomic_DNA"/>
</dbReference>
<evidence type="ECO:0000313" key="3">
    <source>
        <dbReference type="Proteomes" id="UP000187203"/>
    </source>
</evidence>
<name>A0A1R3HI47_9ROSI</name>
<dbReference type="AlphaFoldDB" id="A0A1R3HI47"/>
<evidence type="ECO:0000256" key="1">
    <source>
        <dbReference type="SAM" id="MobiDB-lite"/>
    </source>
</evidence>
<feature type="region of interest" description="Disordered" evidence="1">
    <location>
        <begin position="53"/>
        <end position="79"/>
    </location>
</feature>